<evidence type="ECO:0000256" key="5">
    <source>
        <dbReference type="SAM" id="MobiDB-lite"/>
    </source>
</evidence>
<accession>A0A1Q2YCK0</accession>
<evidence type="ECO:0000256" key="3">
    <source>
        <dbReference type="ARBA" id="ARBA00022801"/>
    </source>
</evidence>
<dbReference type="EMBL" id="BDGI01000027">
    <property type="protein sequence ID" value="GAV27231.1"/>
    <property type="molecule type" value="Genomic_DNA"/>
</dbReference>
<comment type="caution">
    <text evidence="7">The sequence shown here is derived from an EMBL/GenBank/DDBJ whole genome shotgun (WGS) entry which is preliminary data.</text>
</comment>
<dbReference type="PANTHER" id="PTHR46468:SF1">
    <property type="entry name" value="SENTRIN-SPECIFIC PROTEASE 8"/>
    <property type="match status" value="1"/>
</dbReference>
<dbReference type="InterPro" id="IPR003653">
    <property type="entry name" value="Peptidase_C48_C"/>
</dbReference>
<dbReference type="GO" id="GO:0006508">
    <property type="term" value="P:proteolysis"/>
    <property type="evidence" value="ECO:0007669"/>
    <property type="project" value="UniProtKB-KW"/>
</dbReference>
<dbReference type="Proteomes" id="UP000186136">
    <property type="component" value="Unassembled WGS sequence"/>
</dbReference>
<evidence type="ECO:0000256" key="1">
    <source>
        <dbReference type="ARBA" id="ARBA00005234"/>
    </source>
</evidence>
<keyword evidence="8" id="KW-1185">Reference proteome</keyword>
<dbReference type="Gene3D" id="3.40.395.10">
    <property type="entry name" value="Adenoviral Proteinase, Chain A"/>
    <property type="match status" value="1"/>
</dbReference>
<dbReference type="Pfam" id="PF02902">
    <property type="entry name" value="Peptidase_C48"/>
    <property type="match status" value="1"/>
</dbReference>
<evidence type="ECO:0000256" key="2">
    <source>
        <dbReference type="ARBA" id="ARBA00022670"/>
    </source>
</evidence>
<dbReference type="GO" id="GO:0000338">
    <property type="term" value="P:protein deneddylation"/>
    <property type="evidence" value="ECO:0007669"/>
    <property type="project" value="TreeGrafter"/>
</dbReference>
<evidence type="ECO:0000313" key="8">
    <source>
        <dbReference type="Proteomes" id="UP000186136"/>
    </source>
</evidence>
<dbReference type="OrthoDB" id="5065855at2759"/>
<dbReference type="SUPFAM" id="SSF54001">
    <property type="entry name" value="Cysteine proteinases"/>
    <property type="match status" value="1"/>
</dbReference>
<evidence type="ECO:0000256" key="4">
    <source>
        <dbReference type="ARBA" id="ARBA00022807"/>
    </source>
</evidence>
<protein>
    <recommendedName>
        <fullName evidence="6">Ubiquitin-like protease family profile domain-containing protein</fullName>
    </recommendedName>
</protein>
<feature type="domain" description="Ubiquitin-like protease family profile" evidence="6">
    <location>
        <begin position="256"/>
        <end position="459"/>
    </location>
</feature>
<organism evidence="7 8">
    <name type="scientific">Pichia membranifaciens</name>
    <dbReference type="NCBI Taxonomy" id="4926"/>
    <lineage>
        <taxon>Eukaryota</taxon>
        <taxon>Fungi</taxon>
        <taxon>Dikarya</taxon>
        <taxon>Ascomycota</taxon>
        <taxon>Saccharomycotina</taxon>
        <taxon>Pichiomycetes</taxon>
        <taxon>Pichiales</taxon>
        <taxon>Pichiaceae</taxon>
        <taxon>Pichia</taxon>
    </lineage>
</organism>
<keyword evidence="2" id="KW-0645">Protease</keyword>
<comment type="similarity">
    <text evidence="1">Belongs to the peptidase C48 family.</text>
</comment>
<keyword evidence="4" id="KW-0788">Thiol protease</keyword>
<reference evidence="7 8" key="1">
    <citation type="submission" date="2016-08" db="EMBL/GenBank/DDBJ databases">
        <title>Whole genome shotgun sequence of Pichia membranifaciens KS47-1.</title>
        <authorList>
            <person name="Konishi M."/>
            <person name="Ishida M."/>
            <person name="Arakawa T."/>
            <person name="Kato Y."/>
            <person name="Horiuchi J."/>
        </authorList>
    </citation>
    <scope>NUCLEOTIDE SEQUENCE [LARGE SCALE GENOMIC DNA]</scope>
    <source>
        <strain evidence="7 8">KS47-1</strain>
    </source>
</reference>
<proteinExistence type="inferred from homology"/>
<dbReference type="GO" id="GO:0008234">
    <property type="term" value="F:cysteine-type peptidase activity"/>
    <property type="evidence" value="ECO:0007669"/>
    <property type="project" value="UniProtKB-KW"/>
</dbReference>
<dbReference type="PROSITE" id="PS50600">
    <property type="entry name" value="ULP_PROTEASE"/>
    <property type="match status" value="1"/>
</dbReference>
<evidence type="ECO:0000259" key="6">
    <source>
        <dbReference type="PROSITE" id="PS50600"/>
    </source>
</evidence>
<dbReference type="PANTHER" id="PTHR46468">
    <property type="entry name" value="SENTRIN-SPECIFIC PROTEASE 8"/>
    <property type="match status" value="1"/>
</dbReference>
<keyword evidence="3" id="KW-0378">Hydrolase</keyword>
<dbReference type="InterPro" id="IPR044613">
    <property type="entry name" value="Nep1/2-like"/>
</dbReference>
<dbReference type="GO" id="GO:0019784">
    <property type="term" value="F:deNEDDylase activity"/>
    <property type="evidence" value="ECO:0007669"/>
    <property type="project" value="InterPro"/>
</dbReference>
<evidence type="ECO:0000313" key="7">
    <source>
        <dbReference type="EMBL" id="GAV27231.1"/>
    </source>
</evidence>
<name>A0A1Q2YCK0_9ASCO</name>
<dbReference type="AlphaFoldDB" id="A0A1Q2YCK0"/>
<dbReference type="InterPro" id="IPR038765">
    <property type="entry name" value="Papain-like_cys_pep_sf"/>
</dbReference>
<gene>
    <name evidence="7" type="ORF">PMKS-000695</name>
</gene>
<sequence length="511" mass="56863">MNITFNKYKGFLSGGGGPDERVDLRKYLVQISNSQTGGRKKNTGKSSTAGPIEYRTDGFDLLAPAWSLQEGSSDSAAFHLLENGATDENAQRILCYGNYLRSLSFHPAENAESTSSKNDDNELSLHTTLYGKEVLKYRESSDNDAMDEDASATQSSEKSKTPAKNKKKRLTPDERKLLRQQAREMKKNARLAKSHEKKGLSADFDLDLAPSANCVGSRSKAKHLRFLIDECIKAVTKTDRSTKLNDTSKVSQIEDVTVYVTDLRNLQDDEWLSDSNISWVYAFLYTGYLLPLLSESLRNSKFYQYKEEKEEFVSPICLLLPTFTFLIANSPDPEDLLACNVLPSGISDAQIVFCPLNDNDDFGCSEGGSHWSLVVFFKLQPSDGPSKTAYIQKALVYDSMFEANASETERLVHNMAKILYSPKDPKSKLEWDIVHVRDSPQQTNGSDCGVYVAAITSFLVSQLVALMGSATAPTAVNDPSVDLSLKNLRFSAIDSRIWMLSTLLNFMKNPK</sequence>
<feature type="region of interest" description="Disordered" evidence="5">
    <location>
        <begin position="140"/>
        <end position="176"/>
    </location>
</feature>